<feature type="domain" description="ABC transmembrane type-1" evidence="6">
    <location>
        <begin position="104"/>
        <end position="323"/>
    </location>
</feature>
<evidence type="ECO:0000313" key="7">
    <source>
        <dbReference type="EMBL" id="KTG11353.1"/>
    </source>
</evidence>
<accession>A0A0W1RCZ1</accession>
<keyword evidence="2 5" id="KW-0812">Transmembrane</keyword>
<evidence type="ECO:0000256" key="4">
    <source>
        <dbReference type="ARBA" id="ARBA00023136"/>
    </source>
</evidence>
<feature type="transmembrane region" description="Helical" evidence="5">
    <location>
        <begin position="12"/>
        <end position="30"/>
    </location>
</feature>
<evidence type="ECO:0000256" key="5">
    <source>
        <dbReference type="RuleBase" id="RU363032"/>
    </source>
</evidence>
<dbReference type="Proteomes" id="UP000054387">
    <property type="component" value="Unassembled WGS sequence"/>
</dbReference>
<dbReference type="GO" id="GO:0055085">
    <property type="term" value="P:transmembrane transport"/>
    <property type="evidence" value="ECO:0007669"/>
    <property type="project" value="InterPro"/>
</dbReference>
<dbReference type="AlphaFoldDB" id="A0A0W1RCZ1"/>
<dbReference type="SUPFAM" id="SSF161098">
    <property type="entry name" value="MetI-like"/>
    <property type="match status" value="1"/>
</dbReference>
<name>A0A0W1RCZ1_9EURY</name>
<proteinExistence type="inferred from homology"/>
<reference evidence="7 8" key="1">
    <citation type="submission" date="2015-12" db="EMBL/GenBank/DDBJ databases">
        <title>Haloprofundus marisrubri gen. nov., sp. nov., an extremely halophilic archaeon isolated from the Discovery deep brine-seawater interface in the Red Sea.</title>
        <authorList>
            <person name="Zhang G."/>
            <person name="Stingl U."/>
            <person name="Rashid M."/>
        </authorList>
    </citation>
    <scope>NUCLEOTIDE SEQUENCE [LARGE SCALE GENOMIC DNA]</scope>
    <source>
        <strain evidence="7 8">SB9</strain>
    </source>
</reference>
<dbReference type="CDD" id="cd06261">
    <property type="entry name" value="TM_PBP2"/>
    <property type="match status" value="1"/>
</dbReference>
<feature type="transmembrane region" description="Helical" evidence="5">
    <location>
        <begin position="153"/>
        <end position="171"/>
    </location>
</feature>
<dbReference type="PANTHER" id="PTHR43376:SF1">
    <property type="entry name" value="OLIGOPEPTIDE TRANSPORT SYSTEM PERMEASE PROTEIN"/>
    <property type="match status" value="1"/>
</dbReference>
<dbReference type="PANTHER" id="PTHR43376">
    <property type="entry name" value="OLIGOPEPTIDE TRANSPORT SYSTEM PERMEASE PROTEIN"/>
    <property type="match status" value="1"/>
</dbReference>
<keyword evidence="4 5" id="KW-0472">Membrane</keyword>
<dbReference type="Pfam" id="PF00528">
    <property type="entry name" value="BPD_transp_1"/>
    <property type="match status" value="1"/>
</dbReference>
<keyword evidence="3 5" id="KW-1133">Transmembrane helix</keyword>
<evidence type="ECO:0000313" key="8">
    <source>
        <dbReference type="Proteomes" id="UP000054387"/>
    </source>
</evidence>
<feature type="transmembrane region" description="Helical" evidence="5">
    <location>
        <begin position="108"/>
        <end position="132"/>
    </location>
</feature>
<dbReference type="RefSeq" id="WP_058580085.1">
    <property type="nucleotide sequence ID" value="NZ_LOPU01000004.1"/>
</dbReference>
<comment type="similarity">
    <text evidence="5">Belongs to the binding-protein-dependent transport system permease family.</text>
</comment>
<feature type="transmembrane region" description="Helical" evidence="5">
    <location>
        <begin position="258"/>
        <end position="284"/>
    </location>
</feature>
<sequence>MYEYFVKRTGQALFTAFVVVTLSFALVRLMPGNPADQLRGQLIRNNPSLSQQEINRRVANYINIDYSAPLHEQYLDYIAGILRGDLGQSISQNASVAEILGQALPWTVFAFSVAILLMFVVGIALGSIMAYWEGSRFDVGTTGIGIVLNSTPNYVTALLFLYVFGFTLGWFPTSGHISSQVVPIVDPLRPVATFQFVADAVYHASLLIAAVVITGFGGVALAMRGNSIQVLGEDYLRVARLRGLSDTRIALRYVARNAILPMYTGLLLAFGAVIGGSAILEQVFTYPGLGYYIVAAVEARDYPLMMGGFVLITLAVVIGAFIADLTYGLVDPRVSTGGDAS</sequence>
<evidence type="ECO:0000259" key="6">
    <source>
        <dbReference type="PROSITE" id="PS50928"/>
    </source>
</evidence>
<dbReference type="STRING" id="1514971.AUR64_03600"/>
<dbReference type="EMBL" id="LOPU01000004">
    <property type="protein sequence ID" value="KTG11353.1"/>
    <property type="molecule type" value="Genomic_DNA"/>
</dbReference>
<evidence type="ECO:0000256" key="2">
    <source>
        <dbReference type="ARBA" id="ARBA00022692"/>
    </source>
</evidence>
<protein>
    <submittedName>
        <fullName evidence="7">ABC transporter permease</fullName>
    </submittedName>
</protein>
<organism evidence="7 8">
    <name type="scientific">Haloprofundus marisrubri</name>
    <dbReference type="NCBI Taxonomy" id="1514971"/>
    <lineage>
        <taxon>Archaea</taxon>
        <taxon>Methanobacteriati</taxon>
        <taxon>Methanobacteriota</taxon>
        <taxon>Stenosarchaea group</taxon>
        <taxon>Halobacteria</taxon>
        <taxon>Halobacteriales</taxon>
        <taxon>Haloferacaceae</taxon>
        <taxon>Haloprofundus</taxon>
    </lineage>
</organism>
<comment type="caution">
    <text evidence="7">The sequence shown here is derived from an EMBL/GenBank/DDBJ whole genome shotgun (WGS) entry which is preliminary data.</text>
</comment>
<evidence type="ECO:0000256" key="3">
    <source>
        <dbReference type="ARBA" id="ARBA00022989"/>
    </source>
</evidence>
<keyword evidence="8" id="KW-1185">Reference proteome</keyword>
<dbReference type="GO" id="GO:0005886">
    <property type="term" value="C:plasma membrane"/>
    <property type="evidence" value="ECO:0007669"/>
    <property type="project" value="UniProtKB-SubCell"/>
</dbReference>
<dbReference type="InterPro" id="IPR000515">
    <property type="entry name" value="MetI-like"/>
</dbReference>
<feature type="transmembrane region" description="Helical" evidence="5">
    <location>
        <begin position="200"/>
        <end position="222"/>
    </location>
</feature>
<dbReference type="InterPro" id="IPR035906">
    <property type="entry name" value="MetI-like_sf"/>
</dbReference>
<evidence type="ECO:0000256" key="1">
    <source>
        <dbReference type="ARBA" id="ARBA00004141"/>
    </source>
</evidence>
<keyword evidence="5" id="KW-0813">Transport</keyword>
<dbReference type="OrthoDB" id="44105at2157"/>
<dbReference type="Gene3D" id="1.10.3720.10">
    <property type="entry name" value="MetI-like"/>
    <property type="match status" value="1"/>
</dbReference>
<gene>
    <name evidence="7" type="ORF">AUR64_03600</name>
</gene>
<dbReference type="PROSITE" id="PS50928">
    <property type="entry name" value="ABC_TM1"/>
    <property type="match status" value="1"/>
</dbReference>
<feature type="transmembrane region" description="Helical" evidence="5">
    <location>
        <begin position="304"/>
        <end position="323"/>
    </location>
</feature>
<comment type="subcellular location">
    <subcellularLocation>
        <location evidence="5">Cell membrane</location>
        <topology evidence="5">Multi-pass membrane protein</topology>
    </subcellularLocation>
    <subcellularLocation>
        <location evidence="1">Membrane</location>
        <topology evidence="1">Multi-pass membrane protein</topology>
    </subcellularLocation>
</comment>